<feature type="domain" description="C2H2-type" evidence="9">
    <location>
        <begin position="227"/>
        <end position="253"/>
    </location>
</feature>
<dbReference type="InterPro" id="IPR036236">
    <property type="entry name" value="Znf_C2H2_sf"/>
</dbReference>
<protein>
    <recommendedName>
        <fullName evidence="9">C2H2-type domain-containing protein</fullName>
    </recommendedName>
</protein>
<keyword evidence="3" id="KW-0677">Repeat</keyword>
<dbReference type="EMBL" id="JAPWDV010000002">
    <property type="protein sequence ID" value="KAJ6220294.1"/>
    <property type="molecule type" value="Genomic_DNA"/>
</dbReference>
<dbReference type="AlphaFoldDB" id="A0A9Q0M7B1"/>
<dbReference type="PROSITE" id="PS50157">
    <property type="entry name" value="ZINC_FINGER_C2H2_2"/>
    <property type="match status" value="3"/>
</dbReference>
<evidence type="ECO:0000256" key="7">
    <source>
        <dbReference type="ARBA" id="ARBA00023242"/>
    </source>
</evidence>
<dbReference type="InterPro" id="IPR013087">
    <property type="entry name" value="Znf_C2H2_type"/>
</dbReference>
<feature type="domain" description="C2H2-type" evidence="9">
    <location>
        <begin position="197"/>
        <end position="226"/>
    </location>
</feature>
<dbReference type="Pfam" id="PF00096">
    <property type="entry name" value="zf-C2H2"/>
    <property type="match status" value="3"/>
</dbReference>
<feature type="domain" description="C2H2-type" evidence="9">
    <location>
        <begin position="167"/>
        <end position="196"/>
    </location>
</feature>
<dbReference type="PROSITE" id="PS00028">
    <property type="entry name" value="ZINC_FINGER_C2H2_1"/>
    <property type="match status" value="2"/>
</dbReference>
<dbReference type="GO" id="GO:0000981">
    <property type="term" value="F:DNA-binding transcription factor activity, RNA polymerase II-specific"/>
    <property type="evidence" value="ECO:0007669"/>
    <property type="project" value="TreeGrafter"/>
</dbReference>
<keyword evidence="4 8" id="KW-0863">Zinc-finger</keyword>
<dbReference type="Proteomes" id="UP001142055">
    <property type="component" value="Chromosome 2"/>
</dbReference>
<dbReference type="PANTHER" id="PTHR23235">
    <property type="entry name" value="KRUEPPEL-LIKE TRANSCRIPTION FACTOR"/>
    <property type="match status" value="1"/>
</dbReference>
<dbReference type="FunFam" id="3.30.160.60:FF:000563">
    <property type="entry name" value="Krueppel-like factor 8"/>
    <property type="match status" value="1"/>
</dbReference>
<dbReference type="SUPFAM" id="SSF57667">
    <property type="entry name" value="beta-beta-alpha zinc fingers"/>
    <property type="match status" value="2"/>
</dbReference>
<comment type="caution">
    <text evidence="10">The sequence shown here is derived from an EMBL/GenBank/DDBJ whole genome shotgun (WGS) entry which is preliminary data.</text>
</comment>
<organism evidence="10 11">
    <name type="scientific">Blomia tropicalis</name>
    <name type="common">Mite</name>
    <dbReference type="NCBI Taxonomy" id="40697"/>
    <lineage>
        <taxon>Eukaryota</taxon>
        <taxon>Metazoa</taxon>
        <taxon>Ecdysozoa</taxon>
        <taxon>Arthropoda</taxon>
        <taxon>Chelicerata</taxon>
        <taxon>Arachnida</taxon>
        <taxon>Acari</taxon>
        <taxon>Acariformes</taxon>
        <taxon>Sarcoptiformes</taxon>
        <taxon>Astigmata</taxon>
        <taxon>Glycyphagoidea</taxon>
        <taxon>Echimyopodidae</taxon>
        <taxon>Blomia</taxon>
    </lineage>
</organism>
<reference evidence="10" key="1">
    <citation type="submission" date="2022-12" db="EMBL/GenBank/DDBJ databases">
        <title>Genome assemblies of Blomia tropicalis.</title>
        <authorList>
            <person name="Cui Y."/>
        </authorList>
    </citation>
    <scope>NUCLEOTIDE SEQUENCE</scope>
    <source>
        <tissue evidence="10">Adult mites</tissue>
    </source>
</reference>
<sequence>MSETTTYQHSLQEVSDSAMVVVPVKIIGSVPISTTQPLLVPTSLVLPKFPSNICNVQKDFDDDMLMPENQTVQLNVPSNSSPKTVQRPKLSSLLGMMQRNGQQAILLNLLPSSNDDSPSTSITFDHPESKQKILSYDTKNIKANEKRVKDLTVNEGTSRVFSNRRKYKCQFEGCEKSYTKSSHLKAHQRIHTGERPFVCSWIGCDWRFARSDELTRHFRKHTGIKPFKCTHCTRSFARSDHLSLHRKRYELMN</sequence>
<evidence type="ECO:0000313" key="10">
    <source>
        <dbReference type="EMBL" id="KAJ6220294.1"/>
    </source>
</evidence>
<dbReference type="GO" id="GO:0000978">
    <property type="term" value="F:RNA polymerase II cis-regulatory region sequence-specific DNA binding"/>
    <property type="evidence" value="ECO:0007669"/>
    <property type="project" value="TreeGrafter"/>
</dbReference>
<evidence type="ECO:0000256" key="8">
    <source>
        <dbReference type="PROSITE-ProRule" id="PRU00042"/>
    </source>
</evidence>
<evidence type="ECO:0000313" key="11">
    <source>
        <dbReference type="Proteomes" id="UP001142055"/>
    </source>
</evidence>
<keyword evidence="2" id="KW-0479">Metal-binding</keyword>
<evidence type="ECO:0000256" key="6">
    <source>
        <dbReference type="ARBA" id="ARBA00023125"/>
    </source>
</evidence>
<evidence type="ECO:0000256" key="4">
    <source>
        <dbReference type="ARBA" id="ARBA00022771"/>
    </source>
</evidence>
<dbReference type="FunFam" id="3.30.160.60:FF:000125">
    <property type="entry name" value="Putative zinc finger protein 143"/>
    <property type="match status" value="1"/>
</dbReference>
<proteinExistence type="predicted"/>
<evidence type="ECO:0000259" key="9">
    <source>
        <dbReference type="PROSITE" id="PS50157"/>
    </source>
</evidence>
<dbReference type="OMA" id="MVANETN"/>
<keyword evidence="5" id="KW-0862">Zinc</keyword>
<name>A0A9Q0M7B1_BLOTA</name>
<dbReference type="GO" id="GO:0008270">
    <property type="term" value="F:zinc ion binding"/>
    <property type="evidence" value="ECO:0007669"/>
    <property type="project" value="UniProtKB-KW"/>
</dbReference>
<evidence type="ECO:0000256" key="2">
    <source>
        <dbReference type="ARBA" id="ARBA00022723"/>
    </source>
</evidence>
<comment type="subcellular location">
    <subcellularLocation>
        <location evidence="1">Nucleus</location>
    </subcellularLocation>
</comment>
<evidence type="ECO:0000256" key="1">
    <source>
        <dbReference type="ARBA" id="ARBA00004123"/>
    </source>
</evidence>
<keyword evidence="6" id="KW-0238">DNA-binding</keyword>
<gene>
    <name evidence="10" type="ORF">RDWZM_006106</name>
</gene>
<dbReference type="SMART" id="SM00355">
    <property type="entry name" value="ZnF_C2H2"/>
    <property type="match status" value="3"/>
</dbReference>
<evidence type="ECO:0000256" key="3">
    <source>
        <dbReference type="ARBA" id="ARBA00022737"/>
    </source>
</evidence>
<dbReference type="PANTHER" id="PTHR23235:SF120">
    <property type="entry name" value="KRUPPEL-LIKE FACTOR 15"/>
    <property type="match status" value="1"/>
</dbReference>
<dbReference type="Gene3D" id="3.30.160.60">
    <property type="entry name" value="Classic Zinc Finger"/>
    <property type="match status" value="3"/>
</dbReference>
<keyword evidence="11" id="KW-1185">Reference proteome</keyword>
<accession>A0A9Q0M7B1</accession>
<keyword evidence="7" id="KW-0539">Nucleus</keyword>
<evidence type="ECO:0000256" key="5">
    <source>
        <dbReference type="ARBA" id="ARBA00022833"/>
    </source>
</evidence>
<dbReference type="FunFam" id="3.30.160.60:FF:000018">
    <property type="entry name" value="Krueppel-like factor 15"/>
    <property type="match status" value="1"/>
</dbReference>
<dbReference type="GO" id="GO:0005634">
    <property type="term" value="C:nucleus"/>
    <property type="evidence" value="ECO:0007669"/>
    <property type="project" value="UniProtKB-SubCell"/>
</dbReference>